<protein>
    <submittedName>
        <fullName evidence="1">Uncharacterized protein</fullName>
    </submittedName>
</protein>
<dbReference type="EMBL" id="BARS01037165">
    <property type="protein sequence ID" value="GAG23217.1"/>
    <property type="molecule type" value="Genomic_DNA"/>
</dbReference>
<feature type="non-terminal residue" evidence="1">
    <location>
        <position position="32"/>
    </location>
</feature>
<proteinExistence type="predicted"/>
<dbReference type="AlphaFoldDB" id="X0WJ11"/>
<comment type="caution">
    <text evidence="1">The sequence shown here is derived from an EMBL/GenBank/DDBJ whole genome shotgun (WGS) entry which is preliminary data.</text>
</comment>
<sequence length="32" mass="3601">MARILSSIREMDRKGKLARIKKPVSTNLEMAG</sequence>
<organism evidence="1">
    <name type="scientific">marine sediment metagenome</name>
    <dbReference type="NCBI Taxonomy" id="412755"/>
    <lineage>
        <taxon>unclassified sequences</taxon>
        <taxon>metagenomes</taxon>
        <taxon>ecological metagenomes</taxon>
    </lineage>
</organism>
<name>X0WJ11_9ZZZZ</name>
<evidence type="ECO:0000313" key="1">
    <source>
        <dbReference type="EMBL" id="GAG23217.1"/>
    </source>
</evidence>
<reference evidence="1" key="1">
    <citation type="journal article" date="2014" name="Front. Microbiol.">
        <title>High frequency of phylogenetically diverse reductive dehalogenase-homologous genes in deep subseafloor sedimentary metagenomes.</title>
        <authorList>
            <person name="Kawai M."/>
            <person name="Futagami T."/>
            <person name="Toyoda A."/>
            <person name="Takaki Y."/>
            <person name="Nishi S."/>
            <person name="Hori S."/>
            <person name="Arai W."/>
            <person name="Tsubouchi T."/>
            <person name="Morono Y."/>
            <person name="Uchiyama I."/>
            <person name="Ito T."/>
            <person name="Fujiyama A."/>
            <person name="Inagaki F."/>
            <person name="Takami H."/>
        </authorList>
    </citation>
    <scope>NUCLEOTIDE SEQUENCE</scope>
    <source>
        <strain evidence="1">Expedition CK06-06</strain>
    </source>
</reference>
<gene>
    <name evidence="1" type="ORF">S01H1_57020</name>
</gene>
<accession>X0WJ11</accession>